<dbReference type="AlphaFoldDB" id="W8BTN6"/>
<protein>
    <submittedName>
        <fullName evidence="1">Uncharacterized protein</fullName>
    </submittedName>
</protein>
<organism evidence="1">
    <name type="scientific">Ceratitis capitata</name>
    <name type="common">Mediterranean fruit fly</name>
    <name type="synonym">Tephritis capitata</name>
    <dbReference type="NCBI Taxonomy" id="7213"/>
    <lineage>
        <taxon>Eukaryota</taxon>
        <taxon>Metazoa</taxon>
        <taxon>Ecdysozoa</taxon>
        <taxon>Arthropoda</taxon>
        <taxon>Hexapoda</taxon>
        <taxon>Insecta</taxon>
        <taxon>Pterygota</taxon>
        <taxon>Neoptera</taxon>
        <taxon>Endopterygota</taxon>
        <taxon>Diptera</taxon>
        <taxon>Brachycera</taxon>
        <taxon>Muscomorpha</taxon>
        <taxon>Tephritoidea</taxon>
        <taxon>Tephritidae</taxon>
        <taxon>Ceratitis</taxon>
        <taxon>Ceratitis</taxon>
    </lineage>
</organism>
<accession>W8BTN6</accession>
<reference evidence="1" key="1">
    <citation type="submission" date="2013-07" db="EMBL/GenBank/DDBJ databases">
        <authorList>
            <person name="Geib S."/>
        </authorList>
    </citation>
    <scope>NUCLEOTIDE SEQUENCE</scope>
</reference>
<sequence length="105" mass="11796">MAQRYDLGTDAQSIPTVWREHCSSMQNGSESVTSADDETNFLIDDDGIGVSLPDYEEVRIEIFRLKNNIAAAADALPAELFKYGLEELIRCMRQILCEYGRMSAD</sequence>
<name>W8BTN6_CERCA</name>
<reference evidence="1" key="2">
    <citation type="journal article" date="2014" name="BMC Genomics">
        <title>A genomic perspective to assessing quality of mass-reared SIT flies used in Mediterranean fruit fly (Ceratitis capitata) eradication in California.</title>
        <authorList>
            <person name="Calla B."/>
            <person name="Hall B."/>
            <person name="Hou S."/>
            <person name="Geib S.M."/>
        </authorList>
    </citation>
    <scope>NUCLEOTIDE SEQUENCE</scope>
</reference>
<proteinExistence type="evidence at transcript level"/>
<dbReference type="EMBL" id="GAMC01001845">
    <property type="protein sequence ID" value="JAC04711.1"/>
    <property type="molecule type" value="mRNA"/>
</dbReference>
<evidence type="ECO:0000313" key="1">
    <source>
        <dbReference type="EMBL" id="JAC04711.1"/>
    </source>
</evidence>